<dbReference type="Proteomes" id="UP000053859">
    <property type="component" value="Unassembled WGS sequence"/>
</dbReference>
<feature type="non-terminal residue" evidence="2">
    <location>
        <position position="147"/>
    </location>
</feature>
<dbReference type="AlphaFoldDB" id="A0A0K8PQ95"/>
<dbReference type="PATRIC" id="fig|146537.3.peg.5005"/>
<keyword evidence="3" id="KW-1185">Reference proteome</keyword>
<feature type="compositionally biased region" description="Basic and acidic residues" evidence="1">
    <location>
        <begin position="11"/>
        <end position="22"/>
    </location>
</feature>
<organism evidence="2 3">
    <name type="scientific">Streptomyces azureus</name>
    <dbReference type="NCBI Taxonomy" id="146537"/>
    <lineage>
        <taxon>Bacteria</taxon>
        <taxon>Bacillati</taxon>
        <taxon>Actinomycetota</taxon>
        <taxon>Actinomycetes</taxon>
        <taxon>Kitasatosporales</taxon>
        <taxon>Streptomycetaceae</taxon>
        <taxon>Streptomyces</taxon>
    </lineage>
</organism>
<evidence type="ECO:0000256" key="1">
    <source>
        <dbReference type="SAM" id="MobiDB-lite"/>
    </source>
</evidence>
<protein>
    <submittedName>
        <fullName evidence="2">Uncharacterized protein</fullName>
    </submittedName>
</protein>
<feature type="region of interest" description="Disordered" evidence="1">
    <location>
        <begin position="1"/>
        <end position="147"/>
    </location>
</feature>
<reference evidence="2" key="1">
    <citation type="journal article" date="2015" name="Genome Announc.">
        <title>Draft Genome Sequence of Thiostrepton-Producing Streptomyces azureus ATCC 14921.</title>
        <authorList>
            <person name="Sakihara K."/>
            <person name="Maeda J."/>
            <person name="Tashiro K."/>
            <person name="Fujino Y."/>
            <person name="Kuhara S."/>
            <person name="Ohshima T."/>
            <person name="Ogata S."/>
            <person name="Doi K."/>
        </authorList>
    </citation>
    <scope>NUCLEOTIDE SEQUENCE [LARGE SCALE GENOMIC DNA]</scope>
    <source>
        <strain evidence="2">ATCC14921</strain>
    </source>
</reference>
<gene>
    <name evidence="2" type="ORF">SAZU_4755</name>
</gene>
<name>A0A0K8PQ95_STRAJ</name>
<proteinExistence type="predicted"/>
<feature type="compositionally biased region" description="Low complexity" evidence="1">
    <location>
        <begin position="104"/>
        <end position="114"/>
    </location>
</feature>
<sequence>MADVPVLVTDLGDHREHLDRRPLQPGGAPQRSPVHPRQPVRGRGTGRGERLAALLAHHLPPAAPRVRDHPAPGPGLHAQGLRHHLDHDQGRPGGRVHHLRHLVLPARLRQPAARLRPRSGRRQPARRRRPGVRPRLHPGPAKADAVM</sequence>
<accession>A0A0K8PQ95</accession>
<feature type="compositionally biased region" description="Low complexity" evidence="1">
    <location>
        <begin position="51"/>
        <end position="60"/>
    </location>
</feature>
<evidence type="ECO:0000313" key="3">
    <source>
        <dbReference type="Proteomes" id="UP000053859"/>
    </source>
</evidence>
<feature type="compositionally biased region" description="Basic residues" evidence="1">
    <location>
        <begin position="115"/>
        <end position="136"/>
    </location>
</feature>
<dbReference type="EMBL" id="DF968317">
    <property type="protein sequence ID" value="GAP49893.1"/>
    <property type="molecule type" value="Genomic_DNA"/>
</dbReference>
<evidence type="ECO:0000313" key="2">
    <source>
        <dbReference type="EMBL" id="GAP49893.1"/>
    </source>
</evidence>